<dbReference type="PANTHER" id="PTHR39450">
    <property type="entry name" value="MOLYBDOPTERIN OXIDOREDUCTASE, 4FE-4S CLUSTER-BINDING SUBUNIT"/>
    <property type="match status" value="1"/>
</dbReference>
<accession>A0A1M5U0X9</accession>
<dbReference type="Proteomes" id="UP000242592">
    <property type="component" value="Unassembled WGS sequence"/>
</dbReference>
<reference evidence="2" key="1">
    <citation type="submission" date="2016-11" db="EMBL/GenBank/DDBJ databases">
        <authorList>
            <person name="Varghese N."/>
            <person name="Submissions S."/>
        </authorList>
    </citation>
    <scope>NUCLEOTIDE SEQUENCE [LARGE SCALE GENOMIC DNA]</scope>
    <source>
        <strain evidence="2">DSM 15807</strain>
    </source>
</reference>
<dbReference type="InterPro" id="IPR036593">
    <property type="entry name" value="CPE0013-like_sf"/>
</dbReference>
<dbReference type="EMBL" id="FQXN01000007">
    <property type="protein sequence ID" value="SHH56682.1"/>
    <property type="molecule type" value="Genomic_DNA"/>
</dbReference>
<keyword evidence="2" id="KW-1185">Reference proteome</keyword>
<organism evidence="1 2">
    <name type="scientific">Thermosipho atlanticus DSM 15807</name>
    <dbReference type="NCBI Taxonomy" id="1123380"/>
    <lineage>
        <taxon>Bacteria</taxon>
        <taxon>Thermotogati</taxon>
        <taxon>Thermotogota</taxon>
        <taxon>Thermotogae</taxon>
        <taxon>Thermotogales</taxon>
        <taxon>Fervidobacteriaceae</taxon>
        <taxon>Thermosipho</taxon>
    </lineage>
</organism>
<proteinExistence type="predicted"/>
<name>A0A1M5U0X9_9BACT</name>
<dbReference type="STRING" id="1123380.SAMN02745199_1581"/>
<evidence type="ECO:0000313" key="2">
    <source>
        <dbReference type="Proteomes" id="UP000242592"/>
    </source>
</evidence>
<dbReference type="Pfam" id="PF07892">
    <property type="entry name" value="DUF1667"/>
    <property type="match status" value="1"/>
</dbReference>
<dbReference type="Gene3D" id="3.10.530.10">
    <property type="entry name" value="CPE0013-like"/>
    <property type="match status" value="1"/>
</dbReference>
<dbReference type="SUPFAM" id="SSF160148">
    <property type="entry name" value="CPE0013-like"/>
    <property type="match status" value="1"/>
</dbReference>
<dbReference type="AlphaFoldDB" id="A0A1M5U0X9"/>
<sequence length="123" mass="13697">MNEKKMICIMCPIGCELTVLQKDDKIIVKGNRCPRGKEYGIAEVTNPKRVLPISVKVENGEMELVSAKTDKPIPKKLIYDIIEYVKKIKVEAPINRGDIIVKNIFNTGANLVATRTVKKETGG</sequence>
<dbReference type="InterPro" id="IPR012460">
    <property type="entry name" value="DUF1667"/>
</dbReference>
<dbReference type="PANTHER" id="PTHR39450:SF1">
    <property type="entry name" value="DUF1667 DOMAIN-CONTAINING PROTEIN"/>
    <property type="match status" value="1"/>
</dbReference>
<gene>
    <name evidence="1" type="ORF">SAMN02745199_1581</name>
</gene>
<evidence type="ECO:0000313" key="1">
    <source>
        <dbReference type="EMBL" id="SHH56682.1"/>
    </source>
</evidence>
<protein>
    <submittedName>
        <fullName evidence="1">CxxC motif-containing protein</fullName>
    </submittedName>
</protein>